<feature type="transmembrane region" description="Helical" evidence="7">
    <location>
        <begin position="268"/>
        <end position="289"/>
    </location>
</feature>
<dbReference type="PANTHER" id="PTHR43738:SF1">
    <property type="entry name" value="HEMIN TRANSPORT SYSTEM PERMEASE PROTEIN HRTB-RELATED"/>
    <property type="match status" value="1"/>
</dbReference>
<gene>
    <name evidence="9" type="ORF">QO034_11200</name>
</gene>
<keyword evidence="3" id="KW-1003">Cell membrane</keyword>
<accession>A0ABT7FFS7</accession>
<dbReference type="InterPro" id="IPR005891">
    <property type="entry name" value="DevC"/>
</dbReference>
<evidence type="ECO:0000256" key="5">
    <source>
        <dbReference type="ARBA" id="ARBA00022989"/>
    </source>
</evidence>
<evidence type="ECO:0000256" key="4">
    <source>
        <dbReference type="ARBA" id="ARBA00022692"/>
    </source>
</evidence>
<dbReference type="RefSeq" id="WP_284485619.1">
    <property type="nucleotide sequence ID" value="NZ_JASNJE010000012.1"/>
</dbReference>
<evidence type="ECO:0000256" key="3">
    <source>
        <dbReference type="ARBA" id="ARBA00022475"/>
    </source>
</evidence>
<keyword evidence="5 7" id="KW-1133">Transmembrane helix</keyword>
<sequence>MTALLARLLGRMPVGWLQLTHNYGRLASAVAGVAFANVLVFVQLGIMGSMNTATRDTYKMLNADIILSAKDANTISEGSNVPRQWMFRAMSDPGVADATPLYMGSVQWKQNGNDTKLQLLAMDPVKTGFFSPQVRHKIVSLTLPDVAMIDLKTRQIDQQVLAGIRPHSPLTTEIMGHTISFADTFTGGVGFSADGYVLTSDQTFLRLFPQRQSGAPNHILLKLAPGHDAAAVIDRLRADLPSDLRIRTIAQAADDDVVFSTTKRPTGIIFGFGVLMGVLVGIVIVYQVLSTDVADHLKEYATFKAMGYAPGFFLGIIFEEAMILALLGFVPGSLVSWGVHSLLRTATGLPINMDGTVVFLVFLGTLAACAVSGAVATRRLNAADPADLF</sequence>
<protein>
    <submittedName>
        <fullName evidence="9">FtsX-like permease family protein</fullName>
    </submittedName>
</protein>
<evidence type="ECO:0000256" key="6">
    <source>
        <dbReference type="ARBA" id="ARBA00023136"/>
    </source>
</evidence>
<organism evidence="9 10">
    <name type="scientific">Sedimentitalea xiamensis</name>
    <dbReference type="NCBI Taxonomy" id="3050037"/>
    <lineage>
        <taxon>Bacteria</taxon>
        <taxon>Pseudomonadati</taxon>
        <taxon>Pseudomonadota</taxon>
        <taxon>Alphaproteobacteria</taxon>
        <taxon>Rhodobacterales</taxon>
        <taxon>Paracoccaceae</taxon>
        <taxon>Sedimentitalea</taxon>
    </lineage>
</organism>
<dbReference type="EMBL" id="JASNJE010000012">
    <property type="protein sequence ID" value="MDK3073679.1"/>
    <property type="molecule type" value="Genomic_DNA"/>
</dbReference>
<dbReference type="Proteomes" id="UP001227126">
    <property type="component" value="Unassembled WGS sequence"/>
</dbReference>
<dbReference type="InterPro" id="IPR003838">
    <property type="entry name" value="ABC3_permease_C"/>
</dbReference>
<comment type="subcellular location">
    <subcellularLocation>
        <location evidence="1">Cell membrane</location>
        <topology evidence="1">Multi-pass membrane protein</topology>
    </subcellularLocation>
</comment>
<dbReference type="PIRSF" id="PIRSF031773">
    <property type="entry name" value="DevC"/>
    <property type="match status" value="1"/>
</dbReference>
<dbReference type="PANTHER" id="PTHR43738">
    <property type="entry name" value="ABC TRANSPORTER, MEMBRANE PROTEIN"/>
    <property type="match status" value="1"/>
</dbReference>
<feature type="domain" description="ABC3 transporter permease C-terminal" evidence="8">
    <location>
        <begin position="273"/>
        <end position="381"/>
    </location>
</feature>
<reference evidence="9 10" key="1">
    <citation type="submission" date="2023-05" db="EMBL/GenBank/DDBJ databases">
        <title>Sedimentitalea sp. nov. JM2-8.</title>
        <authorList>
            <person name="Huang J."/>
        </authorList>
    </citation>
    <scope>NUCLEOTIDE SEQUENCE [LARGE SCALE GENOMIC DNA]</scope>
    <source>
        <strain evidence="9 10">JM2-8</strain>
    </source>
</reference>
<evidence type="ECO:0000259" key="8">
    <source>
        <dbReference type="Pfam" id="PF02687"/>
    </source>
</evidence>
<dbReference type="Pfam" id="PF02687">
    <property type="entry name" value="FtsX"/>
    <property type="match status" value="1"/>
</dbReference>
<evidence type="ECO:0000313" key="10">
    <source>
        <dbReference type="Proteomes" id="UP001227126"/>
    </source>
</evidence>
<feature type="transmembrane region" description="Helical" evidence="7">
    <location>
        <begin position="26"/>
        <end position="46"/>
    </location>
</feature>
<evidence type="ECO:0000256" key="1">
    <source>
        <dbReference type="ARBA" id="ARBA00004651"/>
    </source>
</evidence>
<proteinExistence type="predicted"/>
<keyword evidence="4 7" id="KW-0812">Transmembrane</keyword>
<evidence type="ECO:0000256" key="2">
    <source>
        <dbReference type="ARBA" id="ARBA00022448"/>
    </source>
</evidence>
<dbReference type="InterPro" id="IPR051125">
    <property type="entry name" value="ABC-4/HrtB_transporter"/>
</dbReference>
<keyword evidence="6 7" id="KW-0472">Membrane</keyword>
<evidence type="ECO:0000256" key="7">
    <source>
        <dbReference type="SAM" id="Phobius"/>
    </source>
</evidence>
<feature type="transmembrane region" description="Helical" evidence="7">
    <location>
        <begin position="356"/>
        <end position="376"/>
    </location>
</feature>
<keyword evidence="2" id="KW-0813">Transport</keyword>
<keyword evidence="10" id="KW-1185">Reference proteome</keyword>
<evidence type="ECO:0000313" key="9">
    <source>
        <dbReference type="EMBL" id="MDK3073679.1"/>
    </source>
</evidence>
<comment type="caution">
    <text evidence="9">The sequence shown here is derived from an EMBL/GenBank/DDBJ whole genome shotgun (WGS) entry which is preliminary data.</text>
</comment>
<feature type="transmembrane region" description="Helical" evidence="7">
    <location>
        <begin position="309"/>
        <end position="335"/>
    </location>
</feature>
<name>A0ABT7FFS7_9RHOB</name>